<evidence type="ECO:0000313" key="2">
    <source>
        <dbReference type="EMBL" id="VFJ64064.1"/>
    </source>
</evidence>
<dbReference type="Gene3D" id="3.40.1230.10">
    <property type="entry name" value="MTH938-like"/>
    <property type="match status" value="1"/>
</dbReference>
<sequence>MTTLQSDDDPRIRRVTGYGDGDDGRGYISVDGQRFGHSLILTPETVAPWPPGSFDDVGPEHVAMLMASEPQVIVLGTGRTQRFLPASLSEACIGKGIGIETMTTAAACRTYNLLAGEGRAVAAGLLVE</sequence>
<dbReference type="AlphaFoldDB" id="A0A450TBH7"/>
<organism evidence="2">
    <name type="scientific">Candidatus Kentrum sp. DK</name>
    <dbReference type="NCBI Taxonomy" id="2126562"/>
    <lineage>
        <taxon>Bacteria</taxon>
        <taxon>Pseudomonadati</taxon>
        <taxon>Pseudomonadota</taxon>
        <taxon>Gammaproteobacteria</taxon>
        <taxon>Candidatus Kentrum</taxon>
    </lineage>
</organism>
<dbReference type="InterPro" id="IPR007523">
    <property type="entry name" value="NDUFAF3/AAMDC"/>
</dbReference>
<dbReference type="EMBL" id="CAADEX010000132">
    <property type="protein sequence ID" value="VFJ64064.1"/>
    <property type="molecule type" value="Genomic_DNA"/>
</dbReference>
<reference evidence="2" key="1">
    <citation type="submission" date="2019-02" db="EMBL/GenBank/DDBJ databases">
        <authorList>
            <person name="Gruber-Vodicka R. H."/>
            <person name="Seah K. B. B."/>
        </authorList>
    </citation>
    <scope>NUCLEOTIDE SEQUENCE</scope>
    <source>
        <strain evidence="2">BECK_DK47</strain>
    </source>
</reference>
<dbReference type="SUPFAM" id="SSF64076">
    <property type="entry name" value="MTH938-like"/>
    <property type="match status" value="1"/>
</dbReference>
<dbReference type="InterPro" id="IPR036748">
    <property type="entry name" value="MTH938-like_sf"/>
</dbReference>
<dbReference type="PANTHER" id="PTHR21192">
    <property type="entry name" value="NUCLEAR PROTEIN E3-3"/>
    <property type="match status" value="1"/>
</dbReference>
<dbReference type="Pfam" id="PF04430">
    <property type="entry name" value="DUF498"/>
    <property type="match status" value="1"/>
</dbReference>
<name>A0A450TBH7_9GAMM</name>
<accession>A0A450TBH7</accession>
<protein>
    <submittedName>
        <fullName evidence="2">Uncharacterized conserved protein, contains Mth938-like domain</fullName>
    </submittedName>
</protein>
<dbReference type="PANTHER" id="PTHR21192:SF2">
    <property type="entry name" value="NADH DEHYDROGENASE [UBIQUINONE] 1 ALPHA SUBCOMPLEX ASSEMBLY FACTOR 3"/>
    <property type="match status" value="1"/>
</dbReference>
<proteinExistence type="predicted"/>
<gene>
    <name evidence="2" type="ORF">BECKDK2373B_GA0170837_11324</name>
</gene>
<dbReference type="CDD" id="cd05560">
    <property type="entry name" value="Xcc1710_like"/>
    <property type="match status" value="1"/>
</dbReference>
<evidence type="ECO:0000256" key="1">
    <source>
        <dbReference type="SAM" id="MobiDB-lite"/>
    </source>
</evidence>
<feature type="region of interest" description="Disordered" evidence="1">
    <location>
        <begin position="1"/>
        <end position="20"/>
    </location>
</feature>